<sequence length="322" mass="37600">MDLRGYGLLIHPSYSPSPGVRLSRVEVDPRIPYQRQRRYSLSSLSLPDDSHWGGMHYRSAFSKAQVRRSRSRSRDRNGRRHRELKRHSITPRNENPGIDLALRNLSQEVNTSLAMFKALVQGFERQIEPLQDWAEDYTLDTIWKNKIRDQFRHKRERERFEGVVMRISGGRESVKDCITKAKALEATWDDRYKIEGQIRTARKALLYCDGIIDLAERAASERMACKQLVIELQDTKCLLGRKKHPWIYDQDSVGEQDVGPYRYMATSRKSRGKKSQDETGLDNERFEDWDEEGRMNEPGYSFDVSMDPPVKDARNDQDGDSW</sequence>
<gene>
    <name evidence="2" type="ORF">MFIFM68171_00501</name>
</gene>
<comment type="caution">
    <text evidence="2">The sequence shown here is derived from an EMBL/GenBank/DDBJ whole genome shotgun (WGS) entry which is preliminary data.</text>
</comment>
<dbReference type="RefSeq" id="XP_070912024.1">
    <property type="nucleotide sequence ID" value="XM_071055923.1"/>
</dbReference>
<feature type="region of interest" description="Disordered" evidence="1">
    <location>
        <begin position="63"/>
        <end position="97"/>
    </location>
</feature>
<reference evidence="2 3" key="1">
    <citation type="submission" date="2024-09" db="EMBL/GenBank/DDBJ databases">
        <title>Itraconazole resistance in Madurella fahalii resulting from another homologue of gene encoding cytochrome P450 14-alpha sterol demethylase (CYP51).</title>
        <authorList>
            <person name="Yoshioka I."/>
            <person name="Fahal A.H."/>
            <person name="Kaneko S."/>
            <person name="Yaguchi T."/>
        </authorList>
    </citation>
    <scope>NUCLEOTIDE SEQUENCE [LARGE SCALE GENOMIC DNA]</scope>
    <source>
        <strain evidence="2 3">IFM 68171</strain>
    </source>
</reference>
<dbReference type="GeneID" id="98171246"/>
<keyword evidence="3" id="KW-1185">Reference proteome</keyword>
<feature type="compositionally biased region" description="Basic and acidic residues" evidence="1">
    <location>
        <begin position="274"/>
        <end position="286"/>
    </location>
</feature>
<evidence type="ECO:0000313" key="2">
    <source>
        <dbReference type="EMBL" id="GAB1310291.1"/>
    </source>
</evidence>
<feature type="region of interest" description="Disordered" evidence="1">
    <location>
        <begin position="266"/>
        <end position="322"/>
    </location>
</feature>
<evidence type="ECO:0000256" key="1">
    <source>
        <dbReference type="SAM" id="MobiDB-lite"/>
    </source>
</evidence>
<dbReference type="Proteomes" id="UP001628179">
    <property type="component" value="Unassembled WGS sequence"/>
</dbReference>
<feature type="compositionally biased region" description="Basic and acidic residues" evidence="1">
    <location>
        <begin position="309"/>
        <end position="322"/>
    </location>
</feature>
<proteinExistence type="predicted"/>
<feature type="compositionally biased region" description="Basic residues" evidence="1">
    <location>
        <begin position="65"/>
        <end position="89"/>
    </location>
</feature>
<protein>
    <submittedName>
        <fullName evidence="2">Uncharacterized protein</fullName>
    </submittedName>
</protein>
<accession>A0ABQ0FXS7</accession>
<organism evidence="2 3">
    <name type="scientific">Madurella fahalii</name>
    <dbReference type="NCBI Taxonomy" id="1157608"/>
    <lineage>
        <taxon>Eukaryota</taxon>
        <taxon>Fungi</taxon>
        <taxon>Dikarya</taxon>
        <taxon>Ascomycota</taxon>
        <taxon>Pezizomycotina</taxon>
        <taxon>Sordariomycetes</taxon>
        <taxon>Sordariomycetidae</taxon>
        <taxon>Sordariales</taxon>
        <taxon>Sordariales incertae sedis</taxon>
        <taxon>Madurella</taxon>
    </lineage>
</organism>
<name>A0ABQ0FXS7_9PEZI</name>
<evidence type="ECO:0000313" key="3">
    <source>
        <dbReference type="Proteomes" id="UP001628179"/>
    </source>
</evidence>
<dbReference type="EMBL" id="BAAFSV010000001">
    <property type="protein sequence ID" value="GAB1310291.1"/>
    <property type="molecule type" value="Genomic_DNA"/>
</dbReference>